<keyword evidence="2" id="KW-1185">Reference proteome</keyword>
<organism evidence="1 2">
    <name type="scientific">Rapidithrix thailandica</name>
    <dbReference type="NCBI Taxonomy" id="413964"/>
    <lineage>
        <taxon>Bacteria</taxon>
        <taxon>Pseudomonadati</taxon>
        <taxon>Bacteroidota</taxon>
        <taxon>Cytophagia</taxon>
        <taxon>Cytophagales</taxon>
        <taxon>Flammeovirgaceae</taxon>
        <taxon>Rapidithrix</taxon>
    </lineage>
</organism>
<proteinExistence type="predicted"/>
<reference evidence="1 2" key="1">
    <citation type="submission" date="2024-04" db="EMBL/GenBank/DDBJ databases">
        <title>Novel genus in family Flammeovirgaceae.</title>
        <authorList>
            <person name="Nguyen T.H."/>
            <person name="Vuong T.Q."/>
            <person name="Le H."/>
            <person name="Kim S.-G."/>
        </authorList>
    </citation>
    <scope>NUCLEOTIDE SEQUENCE [LARGE SCALE GENOMIC DNA]</scope>
    <source>
        <strain evidence="1 2">JCM 23209</strain>
    </source>
</reference>
<evidence type="ECO:0000313" key="2">
    <source>
        <dbReference type="Proteomes" id="UP001403385"/>
    </source>
</evidence>
<accession>A0AAW9S2E7</accession>
<name>A0AAW9S2E7_9BACT</name>
<dbReference type="Proteomes" id="UP001403385">
    <property type="component" value="Unassembled WGS sequence"/>
</dbReference>
<evidence type="ECO:0000313" key="1">
    <source>
        <dbReference type="EMBL" id="MEN7551354.1"/>
    </source>
</evidence>
<gene>
    <name evidence="1" type="ORF">AAG747_25790</name>
</gene>
<dbReference type="RefSeq" id="WP_346824132.1">
    <property type="nucleotide sequence ID" value="NZ_JBDKWZ010000021.1"/>
</dbReference>
<dbReference type="AlphaFoldDB" id="A0AAW9S2E7"/>
<dbReference type="Gene3D" id="1.10.30.50">
    <property type="match status" value="1"/>
</dbReference>
<sequence length="338" mass="39523">MFKYDKNKKKQLFRDIATQFYEKLNPQKKNKAYHKHSIIHRLDQRIQNGGNASNKNYFYQKLSKSNYELLRSIIIGSPQKLKTIKEEIEADQNIPAFFSGTNGNLKSTPFGEEVLEMFGYNNFRKSEKSRWLVENLDIPVCPYCNYEPLLIVPPKTLCDFDHFIPKVMAPYLSMSFYNLIPSCTICNQRYKGDKLAYIHPYSQSLDSIVEFSIKPDRVDFSSETFNIILSYRTGVEPSQVKNAQENLNLFKIVGRYNCELFIKEVKRLDSVQKAYPESRKMELLDEKLIGKIIIKDKCDLLRVIAETSSIPFNEDEAKREEKGKFKMDLAKDYFKIIV</sequence>
<dbReference type="EMBL" id="JBDKWZ010000021">
    <property type="protein sequence ID" value="MEN7551354.1"/>
    <property type="molecule type" value="Genomic_DNA"/>
</dbReference>
<protein>
    <recommendedName>
        <fullName evidence="3">HNH endonuclease</fullName>
    </recommendedName>
</protein>
<evidence type="ECO:0008006" key="3">
    <source>
        <dbReference type="Google" id="ProtNLM"/>
    </source>
</evidence>
<comment type="caution">
    <text evidence="1">The sequence shown here is derived from an EMBL/GenBank/DDBJ whole genome shotgun (WGS) entry which is preliminary data.</text>
</comment>